<dbReference type="OrthoDB" id="9795789at2"/>
<dbReference type="Pfam" id="PF00294">
    <property type="entry name" value="PfkB"/>
    <property type="match status" value="1"/>
</dbReference>
<dbReference type="CDD" id="cd01167">
    <property type="entry name" value="bac_FRK"/>
    <property type="match status" value="1"/>
</dbReference>
<dbReference type="InterPro" id="IPR029056">
    <property type="entry name" value="Ribokinase-like"/>
</dbReference>
<dbReference type="PANTHER" id="PTHR43085">
    <property type="entry name" value="HEXOKINASE FAMILY MEMBER"/>
    <property type="match status" value="1"/>
</dbReference>
<keyword evidence="2" id="KW-0808">Transferase</keyword>
<organism evidence="5 6">
    <name type="scientific">Nocardioides terrae</name>
    <dbReference type="NCBI Taxonomy" id="574651"/>
    <lineage>
        <taxon>Bacteria</taxon>
        <taxon>Bacillati</taxon>
        <taxon>Actinomycetota</taxon>
        <taxon>Actinomycetes</taxon>
        <taxon>Propionibacteriales</taxon>
        <taxon>Nocardioidaceae</taxon>
        <taxon>Nocardioides</taxon>
    </lineage>
</organism>
<dbReference type="EMBL" id="FOLB01000007">
    <property type="protein sequence ID" value="SFC52034.1"/>
    <property type="molecule type" value="Genomic_DNA"/>
</dbReference>
<dbReference type="GO" id="GO:0016301">
    <property type="term" value="F:kinase activity"/>
    <property type="evidence" value="ECO:0007669"/>
    <property type="project" value="UniProtKB-KW"/>
</dbReference>
<comment type="similarity">
    <text evidence="1">Belongs to the carbohydrate kinase PfkB family.</text>
</comment>
<dbReference type="PANTHER" id="PTHR43085:SF57">
    <property type="entry name" value="CARBOHYDRATE KINASE PFKB DOMAIN-CONTAINING PROTEIN"/>
    <property type="match status" value="1"/>
</dbReference>
<evidence type="ECO:0000256" key="1">
    <source>
        <dbReference type="ARBA" id="ARBA00010688"/>
    </source>
</evidence>
<dbReference type="PROSITE" id="PS00584">
    <property type="entry name" value="PFKB_KINASES_2"/>
    <property type="match status" value="1"/>
</dbReference>
<dbReference type="RefSeq" id="WP_091123681.1">
    <property type="nucleotide sequence ID" value="NZ_FOLB01000007.1"/>
</dbReference>
<dbReference type="InterPro" id="IPR011611">
    <property type="entry name" value="PfkB_dom"/>
</dbReference>
<keyword evidence="3 5" id="KW-0418">Kinase</keyword>
<dbReference type="SUPFAM" id="SSF53613">
    <property type="entry name" value="Ribokinase-like"/>
    <property type="match status" value="1"/>
</dbReference>
<evidence type="ECO:0000259" key="4">
    <source>
        <dbReference type="Pfam" id="PF00294"/>
    </source>
</evidence>
<accession>A0A1I1JTY1</accession>
<dbReference type="Proteomes" id="UP000198832">
    <property type="component" value="Unassembled WGS sequence"/>
</dbReference>
<dbReference type="AlphaFoldDB" id="A0A1I1JTY1"/>
<feature type="domain" description="Carbohydrate kinase PfkB" evidence="4">
    <location>
        <begin position="5"/>
        <end position="295"/>
    </location>
</feature>
<reference evidence="5 6" key="1">
    <citation type="submission" date="2016-10" db="EMBL/GenBank/DDBJ databases">
        <authorList>
            <person name="de Groot N.N."/>
        </authorList>
    </citation>
    <scope>NUCLEOTIDE SEQUENCE [LARGE SCALE GENOMIC DNA]</scope>
    <source>
        <strain evidence="5 6">CGMCC 1.7056</strain>
    </source>
</reference>
<dbReference type="InterPro" id="IPR002173">
    <property type="entry name" value="Carboh/pur_kinase_PfkB_CS"/>
</dbReference>
<protein>
    <submittedName>
        <fullName evidence="5">Fructokinase</fullName>
    </submittedName>
</protein>
<gene>
    <name evidence="5" type="ORF">SAMN04487968_107151</name>
</gene>
<evidence type="ECO:0000313" key="5">
    <source>
        <dbReference type="EMBL" id="SFC52034.1"/>
    </source>
</evidence>
<dbReference type="STRING" id="574651.SAMN04487968_107151"/>
<evidence type="ECO:0000313" key="6">
    <source>
        <dbReference type="Proteomes" id="UP000198832"/>
    </source>
</evidence>
<evidence type="ECO:0000256" key="2">
    <source>
        <dbReference type="ARBA" id="ARBA00022679"/>
    </source>
</evidence>
<name>A0A1I1JTY1_9ACTN</name>
<keyword evidence="6" id="KW-1185">Reference proteome</keyword>
<sequence>MDTALVVGEALVDIVRGPGGTVTELAGGSPANVAVALSRLGRRATLVTEYADDRLGRIIDEHLRREGVDVVRQEPRSGRTSSADAVLGPGGAAAYEFDLAWSLRPWAPPAPPLVVHSGSLAALLSPGADGVAQTVERLREHATVTYDVNIRPRAMGRMDGVREAVLGGMARADVVKASDEDLEHLYPSQDPLETAADLLEYGPGAMVITRGGDGATVLTRNVRVDVAAPEVVVADTIGAGDSFCAAAIDALWELGLLGAAARRALHDLGEDGWRSVLEHAVEAAAITVQRPGADPPYRRDLA</sequence>
<dbReference type="Gene3D" id="3.40.1190.20">
    <property type="match status" value="1"/>
</dbReference>
<proteinExistence type="inferred from homology"/>
<evidence type="ECO:0000256" key="3">
    <source>
        <dbReference type="ARBA" id="ARBA00022777"/>
    </source>
</evidence>
<dbReference type="InterPro" id="IPR050306">
    <property type="entry name" value="PfkB_Carbo_kinase"/>
</dbReference>